<organism evidence="1 2">
    <name type="scientific">Ammoniphilus resinae</name>
    <dbReference type="NCBI Taxonomy" id="861532"/>
    <lineage>
        <taxon>Bacteria</taxon>
        <taxon>Bacillati</taxon>
        <taxon>Bacillota</taxon>
        <taxon>Bacilli</taxon>
        <taxon>Bacillales</taxon>
        <taxon>Paenibacillaceae</taxon>
        <taxon>Aneurinibacillus group</taxon>
        <taxon>Ammoniphilus</taxon>
    </lineage>
</organism>
<evidence type="ECO:0000313" key="1">
    <source>
        <dbReference type="EMBL" id="MBP1933361.1"/>
    </source>
</evidence>
<accession>A0ABS4GSW8</accession>
<reference evidence="1 2" key="1">
    <citation type="submission" date="2021-03" db="EMBL/GenBank/DDBJ databases">
        <title>Genomic Encyclopedia of Type Strains, Phase IV (KMG-IV): sequencing the most valuable type-strain genomes for metagenomic binning, comparative biology and taxonomic classification.</title>
        <authorList>
            <person name="Goeker M."/>
        </authorList>
    </citation>
    <scope>NUCLEOTIDE SEQUENCE [LARGE SCALE GENOMIC DNA]</scope>
    <source>
        <strain evidence="1 2">DSM 24738</strain>
    </source>
</reference>
<dbReference type="Proteomes" id="UP001519343">
    <property type="component" value="Unassembled WGS sequence"/>
</dbReference>
<proteinExistence type="predicted"/>
<dbReference type="RefSeq" id="WP_209811366.1">
    <property type="nucleotide sequence ID" value="NZ_JAGGKT010000010.1"/>
</dbReference>
<protein>
    <submittedName>
        <fullName evidence="1">Uncharacterized protein</fullName>
    </submittedName>
</protein>
<gene>
    <name evidence="1" type="ORF">J2Z37_003374</name>
</gene>
<sequence length="254" mass="29528">MLRNKKAPTAVVKGSYHEYVLNQFRKEPHKESFEVDRESMERISLLFSGYIDRLHYAEHENVFDLFYAVHEIIAVVQQDLLALKALTNELIHIEMFTARDMERLTVFEKLSRIHHDLCTYLELQEASSVGEYPELAERGGRFLDQLLEIKHLLQLAGIETEHYDHCVSNLQFKLKGLADELQAYTTHTFGVSFDEKHYIPLAALCFGIYFIKDVANYLEWEVISNLDDHIRPSFPARASVLYSLGEDFTFGSFE</sequence>
<dbReference type="EMBL" id="JAGGKT010000010">
    <property type="protein sequence ID" value="MBP1933361.1"/>
    <property type="molecule type" value="Genomic_DNA"/>
</dbReference>
<keyword evidence="2" id="KW-1185">Reference proteome</keyword>
<evidence type="ECO:0000313" key="2">
    <source>
        <dbReference type="Proteomes" id="UP001519343"/>
    </source>
</evidence>
<name>A0ABS4GSW8_9BACL</name>
<comment type="caution">
    <text evidence="1">The sequence shown here is derived from an EMBL/GenBank/DDBJ whole genome shotgun (WGS) entry which is preliminary data.</text>
</comment>